<organism evidence="2 3">
    <name type="scientific">Burkholderia cepacia</name>
    <name type="common">Pseudomonas cepacia</name>
    <dbReference type="NCBI Taxonomy" id="292"/>
    <lineage>
        <taxon>Bacteria</taxon>
        <taxon>Pseudomonadati</taxon>
        <taxon>Pseudomonadota</taxon>
        <taxon>Betaproteobacteria</taxon>
        <taxon>Burkholderiales</taxon>
        <taxon>Burkholderiaceae</taxon>
        <taxon>Burkholderia</taxon>
        <taxon>Burkholderia cepacia complex</taxon>
    </lineage>
</organism>
<protein>
    <recommendedName>
        <fullName evidence="4">Translation initiation factor 2</fullName>
    </recommendedName>
</protein>
<evidence type="ECO:0000256" key="1">
    <source>
        <dbReference type="SAM" id="MobiDB-lite"/>
    </source>
</evidence>
<evidence type="ECO:0008006" key="4">
    <source>
        <dbReference type="Google" id="ProtNLM"/>
    </source>
</evidence>
<dbReference type="AlphaFoldDB" id="A0A103ZJM1"/>
<feature type="compositionally biased region" description="Polar residues" evidence="1">
    <location>
        <begin position="174"/>
        <end position="184"/>
    </location>
</feature>
<dbReference type="RefSeq" id="WP_059666000.1">
    <property type="nucleotide sequence ID" value="NZ_LOYH01000055.1"/>
</dbReference>
<dbReference type="Proteomes" id="UP000069001">
    <property type="component" value="Unassembled WGS sequence"/>
</dbReference>
<accession>A0A103ZJM1</accession>
<feature type="region of interest" description="Disordered" evidence="1">
    <location>
        <begin position="161"/>
        <end position="197"/>
    </location>
</feature>
<gene>
    <name evidence="2" type="ORF">WS90_15580</name>
</gene>
<reference evidence="2 3" key="1">
    <citation type="submission" date="2015-11" db="EMBL/GenBank/DDBJ databases">
        <title>Expanding the genomic diversity of Burkholderia species for the development of highly accurate diagnostics.</title>
        <authorList>
            <person name="Sahl J."/>
            <person name="Keim P."/>
            <person name="Wagner D."/>
        </authorList>
    </citation>
    <scope>NUCLEOTIDE SEQUENCE [LARGE SCALE GENOMIC DNA]</scope>
    <source>
        <strain evidence="2 3">MSMB1302</strain>
    </source>
</reference>
<feature type="region of interest" description="Disordered" evidence="1">
    <location>
        <begin position="83"/>
        <end position="106"/>
    </location>
</feature>
<evidence type="ECO:0000313" key="2">
    <source>
        <dbReference type="EMBL" id="KVK81215.1"/>
    </source>
</evidence>
<name>A0A103ZJM1_BURCE</name>
<dbReference type="InterPro" id="IPR021070">
    <property type="entry name" value="Killing_trait_RebB"/>
</dbReference>
<evidence type="ECO:0000313" key="3">
    <source>
        <dbReference type="Proteomes" id="UP000069001"/>
    </source>
</evidence>
<dbReference type="EMBL" id="LOYH01000055">
    <property type="protein sequence ID" value="KVK81215.1"/>
    <property type="molecule type" value="Genomic_DNA"/>
</dbReference>
<dbReference type="Pfam" id="PF11747">
    <property type="entry name" value="RebB"/>
    <property type="match status" value="1"/>
</dbReference>
<comment type="caution">
    <text evidence="2">The sequence shown here is derived from an EMBL/GenBank/DDBJ whole genome shotgun (WGS) entry which is preliminary data.</text>
</comment>
<sequence>MTTDNSTVNSQIVDAVSSIVTLTTGQSPSQALAMLDAVLLETLGMAMHNAVNRQQSASMVSAAALTAACAKMLAVPFPAPPAPPPPAPTPPPAVHPLPGPEEPPPQAALVKAAVQEGEIAFSGAKAALENLKAGADAAAQDATDAEQALADFAKAIAADVSKSVSNESPDPHSTDTPTVASTTHDPAPEPDGTPPGH</sequence>
<proteinExistence type="predicted"/>